<gene>
    <name evidence="3" type="ORF">ACFFRI_17850</name>
</gene>
<evidence type="ECO:0000313" key="4">
    <source>
        <dbReference type="Proteomes" id="UP001589750"/>
    </source>
</evidence>
<evidence type="ECO:0000256" key="1">
    <source>
        <dbReference type="SAM" id="MobiDB-lite"/>
    </source>
</evidence>
<sequence>MSSTAPQRRSDQVRTRTSSSPTSSPTSSPAGPARGRVRLAAVPRLRSRAPRVPFVALVSLLLLAGVVGLLLFNTSLQQASFTAQRLQDQSDVLTAREQALSTELDRLRSPARLEALACKLGMVIGSSAGVIDVRTGKVVGKPVAAPKDTTPCADPDLTGQP</sequence>
<accession>A0ABV5KES9</accession>
<evidence type="ECO:0000313" key="3">
    <source>
        <dbReference type="EMBL" id="MFB9314927.1"/>
    </source>
</evidence>
<feature type="region of interest" description="Disordered" evidence="1">
    <location>
        <begin position="1"/>
        <end position="35"/>
    </location>
</feature>
<feature type="region of interest" description="Disordered" evidence="1">
    <location>
        <begin position="142"/>
        <end position="161"/>
    </location>
</feature>
<dbReference type="RefSeq" id="WP_140010054.1">
    <property type="nucleotide sequence ID" value="NZ_JBHMDG010000026.1"/>
</dbReference>
<dbReference type="Proteomes" id="UP001589750">
    <property type="component" value="Unassembled WGS sequence"/>
</dbReference>
<proteinExistence type="predicted"/>
<reference evidence="3 4" key="1">
    <citation type="submission" date="2024-09" db="EMBL/GenBank/DDBJ databases">
        <authorList>
            <person name="Sun Q."/>
            <person name="Mori K."/>
        </authorList>
    </citation>
    <scope>NUCLEOTIDE SEQUENCE [LARGE SCALE GENOMIC DNA]</scope>
    <source>
        <strain evidence="3 4">JCM 9626</strain>
    </source>
</reference>
<organism evidence="3 4">
    <name type="scientific">Nocardioides plantarum</name>
    <dbReference type="NCBI Taxonomy" id="29299"/>
    <lineage>
        <taxon>Bacteria</taxon>
        <taxon>Bacillati</taxon>
        <taxon>Actinomycetota</taxon>
        <taxon>Actinomycetes</taxon>
        <taxon>Propionibacteriales</taxon>
        <taxon>Nocardioidaceae</taxon>
        <taxon>Nocardioides</taxon>
    </lineage>
</organism>
<feature type="transmembrane region" description="Helical" evidence="2">
    <location>
        <begin position="54"/>
        <end position="72"/>
    </location>
</feature>
<protein>
    <recommendedName>
        <fullName evidence="5">Cell division protein FtsL</fullName>
    </recommendedName>
</protein>
<dbReference type="EMBL" id="JBHMDG010000026">
    <property type="protein sequence ID" value="MFB9314927.1"/>
    <property type="molecule type" value="Genomic_DNA"/>
</dbReference>
<evidence type="ECO:0008006" key="5">
    <source>
        <dbReference type="Google" id="ProtNLM"/>
    </source>
</evidence>
<feature type="compositionally biased region" description="Low complexity" evidence="1">
    <location>
        <begin position="17"/>
        <end position="29"/>
    </location>
</feature>
<comment type="caution">
    <text evidence="3">The sequence shown here is derived from an EMBL/GenBank/DDBJ whole genome shotgun (WGS) entry which is preliminary data.</text>
</comment>
<keyword evidence="4" id="KW-1185">Reference proteome</keyword>
<name>A0ABV5KES9_9ACTN</name>
<evidence type="ECO:0000256" key="2">
    <source>
        <dbReference type="SAM" id="Phobius"/>
    </source>
</evidence>
<keyword evidence="2" id="KW-0472">Membrane</keyword>
<keyword evidence="2" id="KW-0812">Transmembrane</keyword>
<keyword evidence="2" id="KW-1133">Transmembrane helix</keyword>